<dbReference type="CDD" id="cd23533">
    <property type="entry name" value="TFP_LU_ECD_BMPR2_like"/>
    <property type="match status" value="1"/>
</dbReference>
<evidence type="ECO:0000256" key="2">
    <source>
        <dbReference type="ARBA" id="ARBA00001946"/>
    </source>
</evidence>
<keyword evidence="8 19" id="KW-0812">Transmembrane</keyword>
<evidence type="ECO:0000256" key="10">
    <source>
        <dbReference type="ARBA" id="ARBA00022729"/>
    </source>
</evidence>
<dbReference type="InterPro" id="IPR008271">
    <property type="entry name" value="Ser/Thr_kinase_AS"/>
</dbReference>
<dbReference type="Pfam" id="PF00069">
    <property type="entry name" value="Pkinase"/>
    <property type="match status" value="1"/>
</dbReference>
<gene>
    <name evidence="21" type="primary">ActRII</name>
</gene>
<evidence type="ECO:0000256" key="8">
    <source>
        <dbReference type="ARBA" id="ARBA00022692"/>
    </source>
</evidence>
<feature type="transmembrane region" description="Helical" evidence="19">
    <location>
        <begin position="201"/>
        <end position="225"/>
    </location>
</feature>
<evidence type="ECO:0000256" key="13">
    <source>
        <dbReference type="ARBA" id="ARBA00022840"/>
    </source>
</evidence>
<reference evidence="21" key="2">
    <citation type="submission" date="2011-06" db="EMBL/GenBank/DDBJ databases">
        <authorList>
            <person name="Kuo D.-H."/>
        </authorList>
    </citation>
    <scope>NUCLEOTIDE SEQUENCE</scope>
    <source>
        <strain evidence="21">Austin</strain>
    </source>
</reference>
<feature type="compositionally biased region" description="Low complexity" evidence="18">
    <location>
        <begin position="1031"/>
        <end position="1059"/>
    </location>
</feature>
<keyword evidence="6" id="KW-0723">Serine/threonine-protein kinase</keyword>
<evidence type="ECO:0000256" key="9">
    <source>
        <dbReference type="ARBA" id="ARBA00022723"/>
    </source>
</evidence>
<dbReference type="EMBL" id="JN091776">
    <property type="protein sequence ID" value="AEL12449.1"/>
    <property type="molecule type" value="mRNA"/>
</dbReference>
<dbReference type="PROSITE" id="PS00108">
    <property type="entry name" value="PROTEIN_KINASE_ST"/>
    <property type="match status" value="1"/>
</dbReference>
<name>G1EH66_9ANNE</name>
<dbReference type="Pfam" id="PF07714">
    <property type="entry name" value="PK_Tyr_Ser-Thr"/>
    <property type="match status" value="1"/>
</dbReference>
<dbReference type="InterPro" id="IPR000719">
    <property type="entry name" value="Prot_kinase_dom"/>
</dbReference>
<feature type="compositionally biased region" description="Polar residues" evidence="18">
    <location>
        <begin position="1016"/>
        <end position="1030"/>
    </location>
</feature>
<dbReference type="GO" id="GO:0048179">
    <property type="term" value="C:activin receptor complex"/>
    <property type="evidence" value="ECO:0007669"/>
    <property type="project" value="TreeGrafter"/>
</dbReference>
<comment type="cofactor">
    <cofactor evidence="2">
        <name>Mg(2+)</name>
        <dbReference type="ChEBI" id="CHEBI:18420"/>
    </cofactor>
</comment>
<feature type="compositionally biased region" description="Low complexity" evidence="18">
    <location>
        <begin position="928"/>
        <end position="974"/>
    </location>
</feature>
<dbReference type="PROSITE" id="PS50011">
    <property type="entry name" value="PROTEIN_KINASE_DOM"/>
    <property type="match status" value="1"/>
</dbReference>
<evidence type="ECO:0000313" key="21">
    <source>
        <dbReference type="EMBL" id="AEL12449.1"/>
    </source>
</evidence>
<accession>G1EH66</accession>
<evidence type="ECO:0000256" key="5">
    <source>
        <dbReference type="ARBA" id="ARBA00012401"/>
    </source>
</evidence>
<dbReference type="InterPro" id="IPR045860">
    <property type="entry name" value="Snake_toxin-like_sf"/>
</dbReference>
<feature type="domain" description="Protein kinase" evidence="20">
    <location>
        <begin position="271"/>
        <end position="654"/>
    </location>
</feature>
<dbReference type="Gene3D" id="3.30.200.20">
    <property type="entry name" value="Phosphorylase Kinase, domain 1"/>
    <property type="match status" value="1"/>
</dbReference>
<evidence type="ECO:0000256" key="12">
    <source>
        <dbReference type="ARBA" id="ARBA00022777"/>
    </source>
</evidence>
<evidence type="ECO:0000256" key="17">
    <source>
        <dbReference type="ARBA" id="ARBA00023170"/>
    </source>
</evidence>
<evidence type="ECO:0000259" key="20">
    <source>
        <dbReference type="PROSITE" id="PS50011"/>
    </source>
</evidence>
<dbReference type="GO" id="GO:0005524">
    <property type="term" value="F:ATP binding"/>
    <property type="evidence" value="ECO:0007669"/>
    <property type="project" value="UniProtKB-KW"/>
</dbReference>
<evidence type="ECO:0000256" key="14">
    <source>
        <dbReference type="ARBA" id="ARBA00022842"/>
    </source>
</evidence>
<evidence type="ECO:0000256" key="19">
    <source>
        <dbReference type="SAM" id="Phobius"/>
    </source>
</evidence>
<dbReference type="AlphaFoldDB" id="G1EH66"/>
<keyword evidence="14" id="KW-0460">Magnesium</keyword>
<comment type="subcellular location">
    <subcellularLocation>
        <location evidence="3">Membrane</location>
        <topology evidence="3">Single-pass type I membrane protein</topology>
    </subcellularLocation>
</comment>
<dbReference type="InterPro" id="IPR000333">
    <property type="entry name" value="TGFB_receptor"/>
</dbReference>
<comment type="cofactor">
    <cofactor evidence="1">
        <name>Mn(2+)</name>
        <dbReference type="ChEBI" id="CHEBI:29035"/>
    </cofactor>
</comment>
<keyword evidence="9" id="KW-0479">Metal-binding</keyword>
<dbReference type="InterPro" id="IPR011009">
    <property type="entry name" value="Kinase-like_dom_sf"/>
</dbReference>
<dbReference type="GO" id="GO:0017002">
    <property type="term" value="F:activin receptor activity"/>
    <property type="evidence" value="ECO:0007669"/>
    <property type="project" value="TreeGrafter"/>
</dbReference>
<dbReference type="InterPro" id="IPR001245">
    <property type="entry name" value="Ser-Thr/Tyr_kinase_cat_dom"/>
</dbReference>
<keyword evidence="7" id="KW-0808">Transferase</keyword>
<keyword evidence="12 21" id="KW-0418">Kinase</keyword>
<keyword evidence="11" id="KW-0547">Nucleotide-binding</keyword>
<dbReference type="Gene3D" id="1.10.510.10">
    <property type="entry name" value="Transferase(Phosphotransferase) domain 1"/>
    <property type="match status" value="1"/>
</dbReference>
<dbReference type="GO" id="GO:0071363">
    <property type="term" value="P:cellular response to growth factor stimulus"/>
    <property type="evidence" value="ECO:0007669"/>
    <property type="project" value="TreeGrafter"/>
</dbReference>
<feature type="transmembrane region" description="Helical" evidence="19">
    <location>
        <begin position="12"/>
        <end position="31"/>
    </location>
</feature>
<dbReference type="PANTHER" id="PTHR23255:SF98">
    <property type="entry name" value="SERINE_THREONINE-PROTEIN KINASE RECEPTOR"/>
    <property type="match status" value="1"/>
</dbReference>
<dbReference type="EC" id="2.7.11.30" evidence="5"/>
<keyword evidence="15 19" id="KW-1133">Transmembrane helix</keyword>
<evidence type="ECO:0000256" key="3">
    <source>
        <dbReference type="ARBA" id="ARBA00004479"/>
    </source>
</evidence>
<dbReference type="SMART" id="SM00220">
    <property type="entry name" value="S_TKc"/>
    <property type="match status" value="1"/>
</dbReference>
<protein>
    <recommendedName>
        <fullName evidence="5">receptor protein serine/threonine kinase</fullName>
        <ecNumber evidence="5">2.7.11.30</ecNumber>
    </recommendedName>
</protein>
<feature type="region of interest" description="Disordered" evidence="18">
    <location>
        <begin position="1095"/>
        <end position="1119"/>
    </location>
</feature>
<keyword evidence="13" id="KW-0067">ATP-binding</keyword>
<evidence type="ECO:0000256" key="1">
    <source>
        <dbReference type="ARBA" id="ARBA00001936"/>
    </source>
</evidence>
<feature type="region of interest" description="Disordered" evidence="18">
    <location>
        <begin position="1016"/>
        <end position="1062"/>
    </location>
</feature>
<dbReference type="GO" id="GO:0048185">
    <property type="term" value="F:activin binding"/>
    <property type="evidence" value="ECO:0007669"/>
    <property type="project" value="TreeGrafter"/>
</dbReference>
<feature type="compositionally biased region" description="Acidic residues" evidence="18">
    <location>
        <begin position="907"/>
        <end position="917"/>
    </location>
</feature>
<evidence type="ECO:0000256" key="11">
    <source>
        <dbReference type="ARBA" id="ARBA00022741"/>
    </source>
</evidence>
<organism evidence="21">
    <name type="scientific">Helobdella sp. Austin</name>
    <dbReference type="NCBI Taxonomy" id="1071216"/>
    <lineage>
        <taxon>Eukaryota</taxon>
        <taxon>Metazoa</taxon>
        <taxon>Spiralia</taxon>
        <taxon>Lophotrochozoa</taxon>
        <taxon>Annelida</taxon>
        <taxon>Clitellata</taxon>
        <taxon>Hirudinea</taxon>
        <taxon>Rhynchobdellida</taxon>
        <taxon>Glossiphoniidae</taxon>
        <taxon>Helobdella</taxon>
    </lineage>
</organism>
<comment type="similarity">
    <text evidence="4">Belongs to the protein kinase superfamily. TKL Ser/Thr protein kinase family. TGFB receptor subfamily.</text>
</comment>
<evidence type="ECO:0000256" key="18">
    <source>
        <dbReference type="SAM" id="MobiDB-lite"/>
    </source>
</evidence>
<evidence type="ECO:0000256" key="7">
    <source>
        <dbReference type="ARBA" id="ARBA00022679"/>
    </source>
</evidence>
<dbReference type="SUPFAM" id="SSF56112">
    <property type="entry name" value="Protein kinase-like (PK-like)"/>
    <property type="match status" value="2"/>
</dbReference>
<keyword evidence="16 19" id="KW-0472">Membrane</keyword>
<feature type="region of interest" description="Disordered" evidence="18">
    <location>
        <begin position="1143"/>
        <end position="1163"/>
    </location>
</feature>
<evidence type="ECO:0000256" key="6">
    <source>
        <dbReference type="ARBA" id="ARBA00022527"/>
    </source>
</evidence>
<feature type="region of interest" description="Disordered" evidence="18">
    <location>
        <begin position="888"/>
        <end position="991"/>
    </location>
</feature>
<evidence type="ECO:0000256" key="4">
    <source>
        <dbReference type="ARBA" id="ARBA00009605"/>
    </source>
</evidence>
<keyword evidence="10" id="KW-0732">Signal</keyword>
<proteinExistence type="evidence at transcript level"/>
<dbReference type="PANTHER" id="PTHR23255">
    <property type="entry name" value="TRANSFORMING GROWTH FACTOR-BETA RECEPTOR TYPE I AND II"/>
    <property type="match status" value="1"/>
</dbReference>
<evidence type="ECO:0000256" key="16">
    <source>
        <dbReference type="ARBA" id="ARBA00023136"/>
    </source>
</evidence>
<dbReference type="Gene3D" id="2.10.60.10">
    <property type="entry name" value="CD59"/>
    <property type="match status" value="1"/>
</dbReference>
<sequence>MLGAVLFEQGTKMVMIVFHLIFTFSLFPMIMCSSVSPYPSSANVNYKPFYCSKYNQVLNEGLSNFGPNFTNIGNRSYRLTKGYTPLDCNLNSKVMHRFCFVLISKLNNRANLYNLSNECWINSGVSFCNKTECELEMVAKNDSWYCCCKEQMCNLKFTFTNRIFEQHSSPNDVNSKTVAEIERLDKASLANRGFPFQSDTAYVLMMTLVPLTFIALFIILSFLIYRLCRKGHDCNNDSSSTDDSLTSKVAPLLPPPSPTISLDRINRLKEIKLLNELAVRHFGGCVKKALLGNEVVAVKIFNAEDKQSLEKEVNVYTMDAMKIGHENVLKFIGAMKKDIINEQGNKVLQYWLVTEYQDLGSLYDFLKNNTLTFDEAYKIILTACRGLFFLHQPGTKSDLVYRTNNNNNITTTPSIVNNNCNNMYNNNVFNDSNSAYNSNNNSCNNSSNNNNDDGVGYINSTANANYINFISSLESKKTFNINIPANKFSIAHRDIKSRNILLKSNLTSSIADFGLALVMDDRNNTAISQVGTRRYMSPEVLDCTISFDKASFLKVDMYAFALVVWEVLTRTITDEIKSVDDYKLPYEDRVGLNPSIEDMQQVVVEDKLRPNIRKEWLQHEEIKAIVNAVEDTWDSDPDARLTATSFLGRIDMIMSERSMLLSSAANRSADNQAKVDCNRVNNATTTNVSNAWKGCFSSENENSFRQSFEGHFGDFKLPTEMKVKVGHDLISENKGVQKNVNMFHNPISAWHGASSSNDVNKRADGSVGPCNITINSLSELVDIKNGPNCTNSLLIRDNRDISNFGDVSSRPPTNVVVDVGGCGPPKTDMAGGTLNSKLISPWNLQGPSEKVLVQSFKGGKNVSSVVTGGDFKVDGKKCDGGVGGVRKSFDVASGNNSNDDSAKNINEDDDDEDDDDNKNDNYERLIKSSFLTSSNNNNNSNDINASNNISTNQSAPDPTTAADSSTTTSTNDSTVKGLTEELTTNSPNFLTMDKEGDYLIPPLNLVKMATPFIPSPDQSTSSQNNFFNFPTTTAGSTNNNDGSSTNNSNDINSTGNSSDANSNIFNVISQEQLNELMMKYDQVAAAVAAASPSLLSSAQKPQQPPTSMLMSSSSDVNSNVANVNTDQQQQLQQNIIMLLMDKAKQQQQYEQQQQQLNVEKQQQ</sequence>
<feature type="compositionally biased region" description="Low complexity" evidence="18">
    <location>
        <begin position="1145"/>
        <end position="1163"/>
    </location>
</feature>
<keyword evidence="17 21" id="KW-0675">Receptor</keyword>
<evidence type="ECO:0000256" key="15">
    <source>
        <dbReference type="ARBA" id="ARBA00022989"/>
    </source>
</evidence>
<reference evidence="21" key="1">
    <citation type="journal article" date="2011" name="Curr. Biol.">
        <title>A New Molecular Logic for BMP-Mediated Dorsoventral Patterning in the Leech Helobdella.</title>
        <authorList>
            <person name="Kuo D.H."/>
            <person name="Weisblat D.A."/>
        </authorList>
    </citation>
    <scope>NUCLEOTIDE SEQUENCE</scope>
    <source>
        <strain evidence="21">Austin</strain>
    </source>
</reference>